<organism evidence="3">
    <name type="scientific">Anopheles atroparvus</name>
    <name type="common">European mosquito</name>
    <dbReference type="NCBI Taxonomy" id="41427"/>
    <lineage>
        <taxon>Eukaryota</taxon>
        <taxon>Metazoa</taxon>
        <taxon>Ecdysozoa</taxon>
        <taxon>Arthropoda</taxon>
        <taxon>Hexapoda</taxon>
        <taxon>Insecta</taxon>
        <taxon>Pterygota</taxon>
        <taxon>Neoptera</taxon>
        <taxon>Endopterygota</taxon>
        <taxon>Diptera</taxon>
        <taxon>Nematocera</taxon>
        <taxon>Culicoidea</taxon>
        <taxon>Culicidae</taxon>
        <taxon>Anophelinae</taxon>
        <taxon>Anopheles</taxon>
    </lineage>
</organism>
<evidence type="ECO:0000256" key="2">
    <source>
        <dbReference type="SAM" id="Phobius"/>
    </source>
</evidence>
<proteinExistence type="predicted"/>
<feature type="compositionally biased region" description="Basic and acidic residues" evidence="1">
    <location>
        <begin position="15"/>
        <end position="24"/>
    </location>
</feature>
<keyword evidence="2" id="KW-1133">Transmembrane helix</keyword>
<evidence type="ECO:0000313" key="3">
    <source>
        <dbReference type="EnsemblMetazoa" id="AATE000542-PA.1"/>
    </source>
</evidence>
<feature type="transmembrane region" description="Helical" evidence="2">
    <location>
        <begin position="87"/>
        <end position="109"/>
    </location>
</feature>
<feature type="region of interest" description="Disordered" evidence="1">
    <location>
        <begin position="1"/>
        <end position="30"/>
    </location>
</feature>
<protein>
    <submittedName>
        <fullName evidence="3">Uncharacterized protein</fullName>
    </submittedName>
</protein>
<name>A0A182IJV7_ANOAO</name>
<dbReference type="AlphaFoldDB" id="A0A182IJV7"/>
<accession>A0A182IJV7</accession>
<reference evidence="3" key="1">
    <citation type="submission" date="2022-08" db="UniProtKB">
        <authorList>
            <consortium name="EnsemblMetazoa"/>
        </authorList>
    </citation>
    <scope>IDENTIFICATION</scope>
    <source>
        <strain evidence="3">EBRO</strain>
    </source>
</reference>
<keyword evidence="2" id="KW-0812">Transmembrane</keyword>
<keyword evidence="2" id="KW-0472">Membrane</keyword>
<evidence type="ECO:0000256" key="1">
    <source>
        <dbReference type="SAM" id="MobiDB-lite"/>
    </source>
</evidence>
<dbReference type="VEuPathDB" id="VectorBase:AATE000542"/>
<sequence>MEIGQARAETPSFSRRNEASKALDGRVSAQRHQQMYTGDVFPAGWIPPRYAPTPSLPSSRTLRLGHDMAAAIGGAFLLGRLHRFTAAAVFGALEMLLVVLLVLLGAVLGRGGMMVGRGRSGVMVCRCRSGSVSTVASVSVSMSGVGLAGNGRVMRTARDQQVMAALDDRSHRRVGVDDGRSWHHDGVMSAGMLVLRRGRKGHTHHRQKADRDETVHFRTLGTWER</sequence>
<dbReference type="EnsemblMetazoa" id="AATE000542-RA">
    <property type="protein sequence ID" value="AATE000542-PA.1"/>
    <property type="gene ID" value="AATE000542"/>
</dbReference>